<reference evidence="2 3" key="1">
    <citation type="submission" date="2017-02" db="EMBL/GenBank/DDBJ databases">
        <authorList>
            <person name="Peterson S.W."/>
        </authorList>
    </citation>
    <scope>NUCLEOTIDE SEQUENCE [LARGE SCALE GENOMIC DNA]</scope>
    <source>
        <strain evidence="2 3">DSM 15102</strain>
    </source>
</reference>
<accession>A0A1T4K6J1</accession>
<protein>
    <submittedName>
        <fullName evidence="2">Phage putative head morphogenesis protein, SPP1 gp7 family</fullName>
    </submittedName>
</protein>
<evidence type="ECO:0000259" key="1">
    <source>
        <dbReference type="Pfam" id="PF04233"/>
    </source>
</evidence>
<keyword evidence="3" id="KW-1185">Reference proteome</keyword>
<proteinExistence type="predicted"/>
<dbReference type="Proteomes" id="UP000196365">
    <property type="component" value="Unassembled WGS sequence"/>
</dbReference>
<dbReference type="RefSeq" id="WP_087677815.1">
    <property type="nucleotide sequence ID" value="NZ_FUWV01000001.1"/>
</dbReference>
<evidence type="ECO:0000313" key="3">
    <source>
        <dbReference type="Proteomes" id="UP000196365"/>
    </source>
</evidence>
<dbReference type="EMBL" id="FUWV01000001">
    <property type="protein sequence ID" value="SJZ38036.1"/>
    <property type="molecule type" value="Genomic_DNA"/>
</dbReference>
<evidence type="ECO:0000313" key="2">
    <source>
        <dbReference type="EMBL" id="SJZ38036.1"/>
    </source>
</evidence>
<sequence length="419" mass="49451">MRKGYWEKRQEKLWNRQERDQAKVSYKLSKEYKRMGKEIEQEMSYFYQTYGEDNIIDFRVMMGQLTEAERDLVFKNYDEFAQKYPQYSYLQPVRNNIYKLNRLEGLQMDIWHKQMEVGAIEQEELAKLLEKSYTMAYQSSMKGLPNRGSFFSINDIAMKQTLSGRWIDGKNYSDRIWGNKDRLAKSLSTDLRNGIIRGNSYQDITRIIRKKTNVGINDSMRLVTTESAFIINQANKQAFMDEGIEKYEITAILDKRTSPTCQHLNGKRFRFEDAKPGINYPPFHPWCRTTVVPVEDGDITVNDEIAVSKVQDSGIISNKKWLRSEFSSEKKFRKHVEKHIKEYGEVTPEEYLNIARELLAAPLSDDIEGFVSKMDFVFKYRKSTNDFVIGRPDGKISTLFKPKDGYDYWLQQIREYKEE</sequence>
<gene>
    <name evidence="2" type="ORF">SAMN02745973_00377</name>
</gene>
<dbReference type="OrthoDB" id="9765386at2"/>
<name>A0A1T4K6J1_9FIRM</name>
<dbReference type="Pfam" id="PF04233">
    <property type="entry name" value="Phage_Mu_F"/>
    <property type="match status" value="1"/>
</dbReference>
<dbReference type="NCBIfam" id="TIGR01641">
    <property type="entry name" value="phageSPP1_gp7"/>
    <property type="match status" value="1"/>
</dbReference>
<dbReference type="AlphaFoldDB" id="A0A1T4K6J1"/>
<organism evidence="2 3">
    <name type="scientific">Garciella nitratireducens DSM 15102</name>
    <dbReference type="NCBI Taxonomy" id="1121911"/>
    <lineage>
        <taxon>Bacteria</taxon>
        <taxon>Bacillati</taxon>
        <taxon>Bacillota</taxon>
        <taxon>Clostridia</taxon>
        <taxon>Eubacteriales</taxon>
        <taxon>Eubacteriaceae</taxon>
        <taxon>Garciella</taxon>
    </lineage>
</organism>
<dbReference type="InterPro" id="IPR006528">
    <property type="entry name" value="Phage_head_morphogenesis_dom"/>
</dbReference>
<feature type="domain" description="Phage head morphogenesis" evidence="1">
    <location>
        <begin position="187"/>
        <end position="291"/>
    </location>
</feature>